<dbReference type="Proteomes" id="UP000028826">
    <property type="component" value="Unassembled WGS sequence"/>
</dbReference>
<comment type="similarity">
    <text evidence="4">Belongs to the prokaryotic molybdopterin-containing oxidoreductase family.</text>
</comment>
<name>A0A086Y033_9RHOB</name>
<dbReference type="PROSITE" id="PS51669">
    <property type="entry name" value="4FE4S_MOW_BIS_MGD"/>
    <property type="match status" value="1"/>
</dbReference>
<dbReference type="GO" id="GO:0016491">
    <property type="term" value="F:oxidoreductase activity"/>
    <property type="evidence" value="ECO:0007669"/>
    <property type="project" value="UniProtKB-KW"/>
</dbReference>
<dbReference type="InterPro" id="IPR006656">
    <property type="entry name" value="Mopterin_OxRdtase"/>
</dbReference>
<dbReference type="PANTHER" id="PTHR43598:SF1">
    <property type="entry name" value="FORMATE DEHYDROGENASE-O MAJOR SUBUNIT"/>
    <property type="match status" value="1"/>
</dbReference>
<sequence length="199" mass="21323">MNLDLSRRGFLKLAGAGVAATSLGALGFGEAEAAVRAHVRPFKLATLTEVRNTCTYCSVACGILIYAKGDVRKGEASEVIHIEGDADHPTNRGTLCPKGAALKDIVKAPTRLTEPKIRRPGSDRFEPISWNEALDRIARAMKDDRDANMVLTNDVGTPVNRWTTTGFLAASATTNETAWTTLKVVKGLGIAGFDNQARV</sequence>
<dbReference type="SMART" id="SM00926">
    <property type="entry name" value="Molybdop_Fe4S4"/>
    <property type="match status" value="1"/>
</dbReference>
<dbReference type="PROSITE" id="PS51318">
    <property type="entry name" value="TAT"/>
    <property type="match status" value="1"/>
</dbReference>
<reference evidence="12 13" key="1">
    <citation type="submission" date="2014-03" db="EMBL/GenBank/DDBJ databases">
        <title>Genome of Haematobacter massiliensis CCUG 47968.</title>
        <authorList>
            <person name="Wang D."/>
            <person name="Wang G."/>
        </authorList>
    </citation>
    <scope>NUCLEOTIDE SEQUENCE [LARGE SCALE GENOMIC DNA]</scope>
    <source>
        <strain evidence="12 13">CCUG 47968</strain>
    </source>
</reference>
<dbReference type="InterPro" id="IPR019546">
    <property type="entry name" value="TAT_signal_bac_arc"/>
</dbReference>
<dbReference type="EMBL" id="JGYG01000010">
    <property type="protein sequence ID" value="KFI27633.1"/>
    <property type="molecule type" value="Genomic_DNA"/>
</dbReference>
<dbReference type="AlphaFoldDB" id="A0A086Y033"/>
<dbReference type="Pfam" id="PF10518">
    <property type="entry name" value="TAT_signal"/>
    <property type="match status" value="1"/>
</dbReference>
<dbReference type="InterPro" id="IPR006311">
    <property type="entry name" value="TAT_signal"/>
</dbReference>
<evidence type="ECO:0000313" key="13">
    <source>
        <dbReference type="Proteomes" id="UP000028826"/>
    </source>
</evidence>
<keyword evidence="6" id="KW-0500">Molybdenum</keyword>
<gene>
    <name evidence="12" type="ORF">CN97_00025</name>
</gene>
<dbReference type="Gene3D" id="2.20.25.90">
    <property type="entry name" value="ADC-like domains"/>
    <property type="match status" value="1"/>
</dbReference>
<dbReference type="SUPFAM" id="SSF53706">
    <property type="entry name" value="Formate dehydrogenase/DMSO reductase, domains 1-3"/>
    <property type="match status" value="1"/>
</dbReference>
<dbReference type="Gene3D" id="3.40.50.740">
    <property type="match status" value="1"/>
</dbReference>
<keyword evidence="13" id="KW-1185">Reference proteome</keyword>
<evidence type="ECO:0000256" key="10">
    <source>
        <dbReference type="ARBA" id="ARBA00023014"/>
    </source>
</evidence>
<dbReference type="GO" id="GO:0009061">
    <property type="term" value="P:anaerobic respiration"/>
    <property type="evidence" value="ECO:0007669"/>
    <property type="project" value="TreeGrafter"/>
</dbReference>
<evidence type="ECO:0000256" key="8">
    <source>
        <dbReference type="ARBA" id="ARBA00023002"/>
    </source>
</evidence>
<evidence type="ECO:0000256" key="2">
    <source>
        <dbReference type="ARBA" id="ARBA00001966"/>
    </source>
</evidence>
<keyword evidence="7" id="KW-0479">Metal-binding</keyword>
<keyword evidence="8" id="KW-0560">Oxidoreductase</keyword>
<dbReference type="Pfam" id="PF04879">
    <property type="entry name" value="Molybdop_Fe4S4"/>
    <property type="match status" value="1"/>
</dbReference>
<dbReference type="STRING" id="195105.CN97_00025"/>
<dbReference type="InterPro" id="IPR027467">
    <property type="entry name" value="MopterinOxRdtase_cofactor_BS"/>
</dbReference>
<evidence type="ECO:0000256" key="9">
    <source>
        <dbReference type="ARBA" id="ARBA00023004"/>
    </source>
</evidence>
<dbReference type="GO" id="GO:0030151">
    <property type="term" value="F:molybdenum ion binding"/>
    <property type="evidence" value="ECO:0007669"/>
    <property type="project" value="TreeGrafter"/>
</dbReference>
<keyword evidence="9" id="KW-0408">Iron</keyword>
<dbReference type="InterPro" id="IPR006963">
    <property type="entry name" value="Mopterin_OxRdtase_4Fe-4S_dom"/>
</dbReference>
<dbReference type="GO" id="GO:0030313">
    <property type="term" value="C:cell envelope"/>
    <property type="evidence" value="ECO:0007669"/>
    <property type="project" value="UniProtKB-SubCell"/>
</dbReference>
<evidence type="ECO:0000256" key="5">
    <source>
        <dbReference type="ARBA" id="ARBA00022485"/>
    </source>
</evidence>
<comment type="cofactor">
    <cofactor evidence="1">
        <name>Mo-bis(molybdopterin guanine dinucleotide)</name>
        <dbReference type="ChEBI" id="CHEBI:60539"/>
    </cofactor>
</comment>
<feature type="domain" description="4Fe-4S Mo/W bis-MGD-type" evidence="11">
    <location>
        <begin position="47"/>
        <end position="110"/>
    </location>
</feature>
<protein>
    <submittedName>
        <fullName evidence="12">Sulfate ABC transporter substrate-binding protein</fullName>
    </submittedName>
</protein>
<proteinExistence type="inferred from homology"/>
<accession>A0A086Y033</accession>
<comment type="subcellular location">
    <subcellularLocation>
        <location evidence="3">Cell envelope</location>
    </subcellularLocation>
</comment>
<dbReference type="eggNOG" id="COG0243">
    <property type="taxonomic scope" value="Bacteria"/>
</dbReference>
<comment type="caution">
    <text evidence="12">The sequence shown here is derived from an EMBL/GenBank/DDBJ whole genome shotgun (WGS) entry which is preliminary data.</text>
</comment>
<evidence type="ECO:0000313" key="12">
    <source>
        <dbReference type="EMBL" id="KFI27633.1"/>
    </source>
</evidence>
<dbReference type="Pfam" id="PF00384">
    <property type="entry name" value="Molybdopterin"/>
    <property type="match status" value="1"/>
</dbReference>
<comment type="cofactor">
    <cofactor evidence="2">
        <name>[4Fe-4S] cluster</name>
        <dbReference type="ChEBI" id="CHEBI:49883"/>
    </cofactor>
</comment>
<evidence type="ECO:0000256" key="3">
    <source>
        <dbReference type="ARBA" id="ARBA00004196"/>
    </source>
</evidence>
<keyword evidence="10" id="KW-0411">Iron-sulfur</keyword>
<evidence type="ECO:0000256" key="6">
    <source>
        <dbReference type="ARBA" id="ARBA00022505"/>
    </source>
</evidence>
<keyword evidence="5" id="KW-0004">4Fe-4S</keyword>
<evidence type="ECO:0000256" key="7">
    <source>
        <dbReference type="ARBA" id="ARBA00022723"/>
    </source>
</evidence>
<dbReference type="GO" id="GO:0009055">
    <property type="term" value="F:electron transfer activity"/>
    <property type="evidence" value="ECO:0007669"/>
    <property type="project" value="TreeGrafter"/>
</dbReference>
<dbReference type="PROSITE" id="PS00551">
    <property type="entry name" value="MOLYBDOPTERIN_PROK_1"/>
    <property type="match status" value="1"/>
</dbReference>
<evidence type="ECO:0000256" key="1">
    <source>
        <dbReference type="ARBA" id="ARBA00001942"/>
    </source>
</evidence>
<evidence type="ECO:0000256" key="4">
    <source>
        <dbReference type="ARBA" id="ARBA00010312"/>
    </source>
</evidence>
<dbReference type="NCBIfam" id="TIGR01409">
    <property type="entry name" value="TAT_signal_seq"/>
    <property type="match status" value="1"/>
</dbReference>
<dbReference type="PANTHER" id="PTHR43598">
    <property type="entry name" value="TUNGSTEN-CONTAINING FORMYLMETHANOFURAN DEHYDROGENASE 2 SUBUNIT B"/>
    <property type="match status" value="1"/>
</dbReference>
<organism evidence="12 13">
    <name type="scientific">Haematobacter massiliensis</name>
    <dbReference type="NCBI Taxonomy" id="195105"/>
    <lineage>
        <taxon>Bacteria</taxon>
        <taxon>Pseudomonadati</taxon>
        <taxon>Pseudomonadota</taxon>
        <taxon>Alphaproteobacteria</taxon>
        <taxon>Rhodobacterales</taxon>
        <taxon>Paracoccaceae</taxon>
        <taxon>Haematobacter</taxon>
    </lineage>
</organism>
<dbReference type="GO" id="GO:0051539">
    <property type="term" value="F:4 iron, 4 sulfur cluster binding"/>
    <property type="evidence" value="ECO:0007669"/>
    <property type="project" value="UniProtKB-KW"/>
</dbReference>
<evidence type="ECO:0000259" key="11">
    <source>
        <dbReference type="PROSITE" id="PS51669"/>
    </source>
</evidence>